<dbReference type="EMBL" id="JAJISD010000004">
    <property type="protein sequence ID" value="MCC8429405.1"/>
    <property type="molecule type" value="Genomic_DNA"/>
</dbReference>
<protein>
    <recommendedName>
        <fullName evidence="3">DUF1289 domain-containing protein</fullName>
    </recommendedName>
</protein>
<evidence type="ECO:0000313" key="1">
    <source>
        <dbReference type="EMBL" id="MCC8429405.1"/>
    </source>
</evidence>
<gene>
    <name evidence="1" type="ORF">LJ725_10525</name>
</gene>
<keyword evidence="2" id="KW-1185">Reference proteome</keyword>
<accession>A0ABS8KTJ9</accession>
<comment type="caution">
    <text evidence="1">The sequence shown here is derived from an EMBL/GenBank/DDBJ whole genome shotgun (WGS) entry which is preliminary data.</text>
</comment>
<name>A0ABS8KTJ9_9HYPH</name>
<evidence type="ECO:0008006" key="3">
    <source>
        <dbReference type="Google" id="ProtNLM"/>
    </source>
</evidence>
<evidence type="ECO:0000313" key="2">
    <source>
        <dbReference type="Proteomes" id="UP001198862"/>
    </source>
</evidence>
<proteinExistence type="predicted"/>
<organism evidence="1 2">
    <name type="scientific">Reyranella aquatilis</name>
    <dbReference type="NCBI Taxonomy" id="2035356"/>
    <lineage>
        <taxon>Bacteria</taxon>
        <taxon>Pseudomonadati</taxon>
        <taxon>Pseudomonadota</taxon>
        <taxon>Alphaproteobacteria</taxon>
        <taxon>Hyphomicrobiales</taxon>
        <taxon>Reyranellaceae</taxon>
        <taxon>Reyranella</taxon>
    </lineage>
</organism>
<reference evidence="1 2" key="1">
    <citation type="submission" date="2021-11" db="EMBL/GenBank/DDBJ databases">
        <authorList>
            <person name="Lee D.-H."/>
            <person name="Kim S.-B."/>
        </authorList>
    </citation>
    <scope>NUCLEOTIDE SEQUENCE [LARGE SCALE GENOMIC DNA]</scope>
    <source>
        <strain evidence="1 2">KCTC 52223</strain>
    </source>
</reference>
<dbReference type="Proteomes" id="UP001198862">
    <property type="component" value="Unassembled WGS sequence"/>
</dbReference>
<sequence length="66" mass="7223">MVDPLGLGDLPDIRVPSRFQHPLPAECTGDGLDQRAGCVGCPRRYARDFKRESQLALAALADRKAM</sequence>